<proteinExistence type="predicted"/>
<evidence type="ECO:0000256" key="1">
    <source>
        <dbReference type="SAM" id="MobiDB-lite"/>
    </source>
</evidence>
<dbReference type="InterPro" id="IPR054464">
    <property type="entry name" value="ULD_fung"/>
</dbReference>
<evidence type="ECO:0000313" key="4">
    <source>
        <dbReference type="Proteomes" id="UP000623467"/>
    </source>
</evidence>
<reference evidence="3" key="1">
    <citation type="submission" date="2020-05" db="EMBL/GenBank/DDBJ databases">
        <title>Mycena genomes resolve the evolution of fungal bioluminescence.</title>
        <authorList>
            <person name="Tsai I.J."/>
        </authorList>
    </citation>
    <scope>NUCLEOTIDE SEQUENCE</scope>
    <source>
        <strain evidence="3">160909Yilan</strain>
    </source>
</reference>
<feature type="compositionally biased region" description="Gly residues" evidence="1">
    <location>
        <begin position="139"/>
        <end position="156"/>
    </location>
</feature>
<gene>
    <name evidence="3" type="ORF">MSAN_01611000</name>
</gene>
<dbReference type="EMBL" id="JACAZH010000013">
    <property type="protein sequence ID" value="KAF7351776.1"/>
    <property type="molecule type" value="Genomic_DNA"/>
</dbReference>
<evidence type="ECO:0000259" key="2">
    <source>
        <dbReference type="Pfam" id="PF22893"/>
    </source>
</evidence>
<protein>
    <recommendedName>
        <fullName evidence="2">Ubiquitin-like domain-containing protein</fullName>
    </recommendedName>
</protein>
<feature type="domain" description="Ubiquitin-like" evidence="2">
    <location>
        <begin position="192"/>
        <end position="270"/>
    </location>
</feature>
<feature type="region of interest" description="Disordered" evidence="1">
    <location>
        <begin position="136"/>
        <end position="156"/>
    </location>
</feature>
<evidence type="ECO:0000313" key="3">
    <source>
        <dbReference type="EMBL" id="KAF7351776.1"/>
    </source>
</evidence>
<dbReference type="Proteomes" id="UP000623467">
    <property type="component" value="Unassembled WGS sequence"/>
</dbReference>
<comment type="caution">
    <text evidence="3">The sequence shown here is derived from an EMBL/GenBank/DDBJ whole genome shotgun (WGS) entry which is preliminary data.</text>
</comment>
<name>A0A8H7CXP2_9AGAR</name>
<keyword evidence="4" id="KW-1185">Reference proteome</keyword>
<sequence>MRLGNPYFTEVLDLATRLADLLRSANELSNTNAEIVKELTLLCAELDFTQLALQNLGTLLIPTLAQCVESRVVQCSDTLSQVLAMSVNPSQFRDGVLELFRIQITQLRTDLRRLLVSGILSGVHEEQYNRNVTELTVTGGTGGMGGPGSSGGTGGNGEGPRLIADKFIVGTLIVKPGTSGPIARGIHDHLFWVIDPVGGSVPISLRYCQTYVELDRILKACLAGRPDVGTHYVVRGDYGLVLEDGEFLTPWKFTKKIVAGIRLEMSILKRQFQDEDGATQHITCPHCRCSRATETEHGWYKCDNNKCAKNYRIESQDVECEELVSPALAHQDEAQLQSFLRIHIQLIHIANPIASDVPDAPRARSLTTRIINTLNWLGSGSQPRT</sequence>
<accession>A0A8H7CXP2</accession>
<dbReference type="Pfam" id="PF22893">
    <property type="entry name" value="ULD_2"/>
    <property type="match status" value="1"/>
</dbReference>
<dbReference type="AlphaFoldDB" id="A0A8H7CXP2"/>
<dbReference type="OrthoDB" id="3046393at2759"/>
<organism evidence="3 4">
    <name type="scientific">Mycena sanguinolenta</name>
    <dbReference type="NCBI Taxonomy" id="230812"/>
    <lineage>
        <taxon>Eukaryota</taxon>
        <taxon>Fungi</taxon>
        <taxon>Dikarya</taxon>
        <taxon>Basidiomycota</taxon>
        <taxon>Agaricomycotina</taxon>
        <taxon>Agaricomycetes</taxon>
        <taxon>Agaricomycetidae</taxon>
        <taxon>Agaricales</taxon>
        <taxon>Marasmiineae</taxon>
        <taxon>Mycenaceae</taxon>
        <taxon>Mycena</taxon>
    </lineage>
</organism>